<accession>A0A1G2MJT0</accession>
<dbReference type="Pfam" id="PF11141">
    <property type="entry name" value="DUF2914"/>
    <property type="match status" value="1"/>
</dbReference>
<feature type="transmembrane region" description="Helical" evidence="1">
    <location>
        <begin position="85"/>
        <end position="107"/>
    </location>
</feature>
<feature type="transmembrane region" description="Helical" evidence="1">
    <location>
        <begin position="203"/>
        <end position="222"/>
    </location>
</feature>
<evidence type="ECO:0000313" key="3">
    <source>
        <dbReference type="EMBL" id="OHA24180.1"/>
    </source>
</evidence>
<evidence type="ECO:0000256" key="1">
    <source>
        <dbReference type="SAM" id="Phobius"/>
    </source>
</evidence>
<evidence type="ECO:0000259" key="2">
    <source>
        <dbReference type="Pfam" id="PF11141"/>
    </source>
</evidence>
<dbReference type="STRING" id="1802306.A3C72_03535"/>
<evidence type="ECO:0000313" key="4">
    <source>
        <dbReference type="Proteomes" id="UP000177130"/>
    </source>
</evidence>
<comment type="caution">
    <text evidence="3">The sequence shown here is derived from an EMBL/GenBank/DDBJ whole genome shotgun (WGS) entry which is preliminary data.</text>
</comment>
<proteinExistence type="predicted"/>
<feature type="transmembrane region" description="Helical" evidence="1">
    <location>
        <begin position="23"/>
        <end position="43"/>
    </location>
</feature>
<sequence length="368" mass="42159">MENQFKKRELWINKAFFIKHERLISFIAFIAGFIFDGLTLTYVDLFEASFILALYLLVIFVCIIVFNAIGVRGVRSSFSMWVHRLIPYVIQFMFGTLFNASFIFYTVSAELSTSWPFILLVAAVVLINEIYRKRHEQLTFQMVIFFMATFLFLAFAIPLHSGKLGTGAFVLSGFFSLVILAFLAYLLNKFCKNRFNEKRELRIFAVGLIYVLINVCYFANLIPPIPLALKQIGVYHSITKIGNDYLVTYEKTPKYFFWQKESRVLHLASGEGAYVWSAVFAPGTLSVPIVHEWRRFDPSSNKWVTVSEVEFPIIGGRDGGYRGYSFIKGITEGKWRTFIKTLNDQHLGNISFEVVRASSTPLLSSGVK</sequence>
<dbReference type="AlphaFoldDB" id="A0A1G2MJT0"/>
<dbReference type="InterPro" id="IPR022606">
    <property type="entry name" value="DUF2914"/>
</dbReference>
<keyword evidence="1" id="KW-1133">Transmembrane helix</keyword>
<feature type="domain" description="DUF2914" evidence="2">
    <location>
        <begin position="289"/>
        <end position="354"/>
    </location>
</feature>
<feature type="transmembrane region" description="Helical" evidence="1">
    <location>
        <begin position="49"/>
        <end position="73"/>
    </location>
</feature>
<organism evidence="3 4">
    <name type="scientific">Candidatus Taylorbacteria bacterium RIFCSPHIGHO2_02_FULL_43_32b</name>
    <dbReference type="NCBI Taxonomy" id="1802306"/>
    <lineage>
        <taxon>Bacteria</taxon>
        <taxon>Candidatus Tayloriibacteriota</taxon>
    </lineage>
</organism>
<feature type="transmembrane region" description="Helical" evidence="1">
    <location>
        <begin position="138"/>
        <end position="157"/>
    </location>
</feature>
<gene>
    <name evidence="3" type="ORF">A3C72_03535</name>
</gene>
<reference evidence="3 4" key="1">
    <citation type="journal article" date="2016" name="Nat. Commun.">
        <title>Thousands of microbial genomes shed light on interconnected biogeochemical processes in an aquifer system.</title>
        <authorList>
            <person name="Anantharaman K."/>
            <person name="Brown C.T."/>
            <person name="Hug L.A."/>
            <person name="Sharon I."/>
            <person name="Castelle C.J."/>
            <person name="Probst A.J."/>
            <person name="Thomas B.C."/>
            <person name="Singh A."/>
            <person name="Wilkins M.J."/>
            <person name="Karaoz U."/>
            <person name="Brodie E.L."/>
            <person name="Williams K.H."/>
            <person name="Hubbard S.S."/>
            <person name="Banfield J.F."/>
        </authorList>
    </citation>
    <scope>NUCLEOTIDE SEQUENCE [LARGE SCALE GENOMIC DNA]</scope>
</reference>
<keyword evidence="1" id="KW-0812">Transmembrane</keyword>
<dbReference type="EMBL" id="MHRK01000017">
    <property type="protein sequence ID" value="OHA24180.1"/>
    <property type="molecule type" value="Genomic_DNA"/>
</dbReference>
<feature type="transmembrane region" description="Helical" evidence="1">
    <location>
        <begin position="113"/>
        <end position="131"/>
    </location>
</feature>
<keyword evidence="1" id="KW-0472">Membrane</keyword>
<name>A0A1G2MJT0_9BACT</name>
<feature type="transmembrane region" description="Helical" evidence="1">
    <location>
        <begin position="169"/>
        <end position="191"/>
    </location>
</feature>
<protein>
    <recommendedName>
        <fullName evidence="2">DUF2914 domain-containing protein</fullName>
    </recommendedName>
</protein>
<dbReference type="Proteomes" id="UP000177130">
    <property type="component" value="Unassembled WGS sequence"/>
</dbReference>